<accession>A0A9P6CYK2</accession>
<name>A0A9P6CYK2_9AGAR</name>
<proteinExistence type="predicted"/>
<dbReference type="PANTHER" id="PTHR44129">
    <property type="entry name" value="WD REPEAT-CONTAINING PROTEIN POP1"/>
    <property type="match status" value="1"/>
</dbReference>
<comment type="caution">
    <text evidence="5">The sequence shown here is derived from an EMBL/GenBank/DDBJ whole genome shotgun (WGS) entry which is preliminary data.</text>
</comment>
<dbReference type="InterPro" id="IPR001680">
    <property type="entry name" value="WD40_rpt"/>
</dbReference>
<gene>
    <name evidence="5" type="ORF">BDN70DRAFT_114283</name>
</gene>
<keyword evidence="6" id="KW-1185">Reference proteome</keyword>
<keyword evidence="2" id="KW-0677">Repeat</keyword>
<dbReference type="Gene3D" id="2.130.10.10">
    <property type="entry name" value="YVTN repeat-like/Quinoprotein amine dehydrogenase"/>
    <property type="match status" value="1"/>
</dbReference>
<evidence type="ECO:0000313" key="5">
    <source>
        <dbReference type="EMBL" id="KAF9477384.1"/>
    </source>
</evidence>
<sequence length="448" mass="49945">MPPWKEDFDLYRMKRAFYDPSGYYELKKAPGSINRIVQKGSWTVIASACVGGLPDAPGEEHSPYNREGSLMTLRHKLDIPRGHETKKSQPPRTKHYAVNDVQFDPLRKAFVSSGADRRLRLWDLQNDDENDEDPNPLRQDLPPSRPKWTNKAFKPFDRVPHDLAFKPHTSILAVAEQQVRLYSLSQQKPEFLGYFPLYPDGAPHVVGSMAWGLEATSSHLFASSEPVEPAHLIGTHKAFDIQERKVVYQFDAAEAGDTLCVGSTGSTFALSTRAPGNRHIIRLYDIARRNGKATLKVNLEKFPVRYPGFEGEVTNSSFSPDGLLLALARNDNQTHVYDLRAVHRGPLYKFEHTGECQASDNRCLYGVVKAQWLHSVRSRRIALVTGGEDGCVRVWDPSISAADPKNGVAIAQANSDIGHFSLGDPYAGEHQLVIGDCSGEISVFDNII</sequence>
<dbReference type="EMBL" id="MU155263">
    <property type="protein sequence ID" value="KAF9477384.1"/>
    <property type="molecule type" value="Genomic_DNA"/>
</dbReference>
<dbReference type="OrthoDB" id="10248252at2759"/>
<feature type="repeat" description="WD" evidence="3">
    <location>
        <begin position="383"/>
        <end position="396"/>
    </location>
</feature>
<dbReference type="SMART" id="SM00320">
    <property type="entry name" value="WD40"/>
    <property type="match status" value="3"/>
</dbReference>
<dbReference type="AlphaFoldDB" id="A0A9P6CYK2"/>
<dbReference type="PROSITE" id="PS50082">
    <property type="entry name" value="WD_REPEATS_2"/>
    <property type="match status" value="2"/>
</dbReference>
<reference evidence="5" key="1">
    <citation type="submission" date="2020-11" db="EMBL/GenBank/DDBJ databases">
        <authorList>
            <consortium name="DOE Joint Genome Institute"/>
            <person name="Ahrendt S."/>
            <person name="Riley R."/>
            <person name="Andreopoulos W."/>
            <person name="Labutti K."/>
            <person name="Pangilinan J."/>
            <person name="Ruiz-Duenas F.J."/>
            <person name="Barrasa J.M."/>
            <person name="Sanchez-Garcia M."/>
            <person name="Camarero S."/>
            <person name="Miyauchi S."/>
            <person name="Serrano A."/>
            <person name="Linde D."/>
            <person name="Babiker R."/>
            <person name="Drula E."/>
            <person name="Ayuso-Fernandez I."/>
            <person name="Pacheco R."/>
            <person name="Padilla G."/>
            <person name="Ferreira P."/>
            <person name="Barriuso J."/>
            <person name="Kellner H."/>
            <person name="Castanera R."/>
            <person name="Alfaro M."/>
            <person name="Ramirez L."/>
            <person name="Pisabarro A.G."/>
            <person name="Kuo A."/>
            <person name="Tritt A."/>
            <person name="Lipzen A."/>
            <person name="He G."/>
            <person name="Yan M."/>
            <person name="Ng V."/>
            <person name="Cullen D."/>
            <person name="Martin F."/>
            <person name="Rosso M.-N."/>
            <person name="Henrissat B."/>
            <person name="Hibbett D."/>
            <person name="Martinez A.T."/>
            <person name="Grigoriev I.V."/>
        </authorList>
    </citation>
    <scope>NUCLEOTIDE SEQUENCE</scope>
    <source>
        <strain evidence="5">CIRM-BRFM 674</strain>
    </source>
</reference>
<evidence type="ECO:0000256" key="3">
    <source>
        <dbReference type="PROSITE-ProRule" id="PRU00221"/>
    </source>
</evidence>
<dbReference type="InterPro" id="IPR015943">
    <property type="entry name" value="WD40/YVTN_repeat-like_dom_sf"/>
</dbReference>
<evidence type="ECO:0000313" key="6">
    <source>
        <dbReference type="Proteomes" id="UP000807469"/>
    </source>
</evidence>
<dbReference type="Pfam" id="PF00400">
    <property type="entry name" value="WD40"/>
    <property type="match status" value="2"/>
</dbReference>
<dbReference type="Proteomes" id="UP000807469">
    <property type="component" value="Unassembled WGS sequence"/>
</dbReference>
<evidence type="ECO:0000256" key="1">
    <source>
        <dbReference type="ARBA" id="ARBA00022574"/>
    </source>
</evidence>
<evidence type="ECO:0000256" key="4">
    <source>
        <dbReference type="SAM" id="MobiDB-lite"/>
    </source>
</evidence>
<dbReference type="InterPro" id="IPR036322">
    <property type="entry name" value="WD40_repeat_dom_sf"/>
</dbReference>
<dbReference type="SUPFAM" id="SSF50978">
    <property type="entry name" value="WD40 repeat-like"/>
    <property type="match status" value="1"/>
</dbReference>
<organism evidence="5 6">
    <name type="scientific">Pholiota conissans</name>
    <dbReference type="NCBI Taxonomy" id="109636"/>
    <lineage>
        <taxon>Eukaryota</taxon>
        <taxon>Fungi</taxon>
        <taxon>Dikarya</taxon>
        <taxon>Basidiomycota</taxon>
        <taxon>Agaricomycotina</taxon>
        <taxon>Agaricomycetes</taxon>
        <taxon>Agaricomycetidae</taxon>
        <taxon>Agaricales</taxon>
        <taxon>Agaricineae</taxon>
        <taxon>Strophariaceae</taxon>
        <taxon>Pholiota</taxon>
    </lineage>
</organism>
<dbReference type="InterPro" id="IPR050349">
    <property type="entry name" value="WD_LIS1/nudF_dynein_reg"/>
</dbReference>
<evidence type="ECO:0000256" key="2">
    <source>
        <dbReference type="ARBA" id="ARBA00022737"/>
    </source>
</evidence>
<feature type="region of interest" description="Disordered" evidence="4">
    <location>
        <begin position="126"/>
        <end position="147"/>
    </location>
</feature>
<keyword evidence="1 3" id="KW-0853">WD repeat</keyword>
<feature type="repeat" description="WD" evidence="3">
    <location>
        <begin position="98"/>
        <end position="132"/>
    </location>
</feature>
<protein>
    <submittedName>
        <fullName evidence="5">WD40 repeat-like protein</fullName>
    </submittedName>
</protein>